<keyword evidence="2" id="KW-1185">Reference proteome</keyword>
<reference evidence="1 2" key="1">
    <citation type="submission" date="2018-10" db="EMBL/GenBank/DDBJ databases">
        <title>Improved assembly of the deer mouse Peromyscus maniculatus genome.</title>
        <authorList>
            <person name="Lassance J.-M."/>
            <person name="Hoekstra H.E."/>
        </authorList>
    </citation>
    <scope>NUCLEOTIDE SEQUENCE [LARGE SCALE GENOMIC DNA]</scope>
</reference>
<organism evidence="1 2">
    <name type="scientific">Peromyscus maniculatus bairdii</name>
    <name type="common">Prairie deer mouse</name>
    <dbReference type="NCBI Taxonomy" id="230844"/>
    <lineage>
        <taxon>Eukaryota</taxon>
        <taxon>Metazoa</taxon>
        <taxon>Chordata</taxon>
        <taxon>Craniata</taxon>
        <taxon>Vertebrata</taxon>
        <taxon>Euteleostomi</taxon>
        <taxon>Mammalia</taxon>
        <taxon>Eutheria</taxon>
        <taxon>Euarchontoglires</taxon>
        <taxon>Glires</taxon>
        <taxon>Rodentia</taxon>
        <taxon>Myomorpha</taxon>
        <taxon>Muroidea</taxon>
        <taxon>Cricetidae</taxon>
        <taxon>Neotominae</taxon>
        <taxon>Peromyscus</taxon>
    </lineage>
</organism>
<dbReference type="Proteomes" id="UP000694547">
    <property type="component" value="Chromosome 8"/>
</dbReference>
<dbReference type="AlphaFoldDB" id="A0A8C8W7A8"/>
<dbReference type="GeneTree" id="ENSGT00390000002627"/>
<name>A0A8C8W7A8_PERMB</name>
<dbReference type="Ensembl" id="ENSPEMT00000039616.1">
    <property type="protein sequence ID" value="ENSPEMP00000036777.1"/>
    <property type="gene ID" value="ENSPEMG00000026455.1"/>
</dbReference>
<protein>
    <submittedName>
        <fullName evidence="1">Uncharacterized protein</fullName>
    </submittedName>
</protein>
<accession>A0A8C8W7A8</accession>
<sequence length="113" mass="12480">MVAPSSMAGSGKKWSESTLGLLLTQSSQVHSSTVYARLPGRILTSSALLFLRSVLAFLPFSASEFIFLSKNMSVKSAKETIKVKPKKVQRTMCVPFIEPVTPLCWALQQREDM</sequence>
<reference evidence="1" key="2">
    <citation type="submission" date="2025-08" db="UniProtKB">
        <authorList>
            <consortium name="Ensembl"/>
        </authorList>
    </citation>
    <scope>IDENTIFICATION</scope>
</reference>
<evidence type="ECO:0000313" key="2">
    <source>
        <dbReference type="Proteomes" id="UP000694547"/>
    </source>
</evidence>
<reference evidence="1" key="3">
    <citation type="submission" date="2025-09" db="UniProtKB">
        <authorList>
            <consortium name="Ensembl"/>
        </authorList>
    </citation>
    <scope>IDENTIFICATION</scope>
</reference>
<evidence type="ECO:0000313" key="1">
    <source>
        <dbReference type="Ensembl" id="ENSPEMP00000036777.1"/>
    </source>
</evidence>
<proteinExistence type="predicted"/>